<gene>
    <name evidence="2" type="ORF">PR048_016770</name>
</gene>
<comment type="caution">
    <text evidence="2">The sequence shown here is derived from an EMBL/GenBank/DDBJ whole genome shotgun (WGS) entry which is preliminary data.</text>
</comment>
<feature type="region of interest" description="Disordered" evidence="1">
    <location>
        <begin position="1"/>
        <end position="20"/>
    </location>
</feature>
<feature type="compositionally biased region" description="Pro residues" evidence="1">
    <location>
        <begin position="1"/>
        <end position="12"/>
    </location>
</feature>
<dbReference type="Proteomes" id="UP001159363">
    <property type="component" value="Chromosome 5"/>
</dbReference>
<organism evidence="2 3">
    <name type="scientific">Dryococelus australis</name>
    <dbReference type="NCBI Taxonomy" id="614101"/>
    <lineage>
        <taxon>Eukaryota</taxon>
        <taxon>Metazoa</taxon>
        <taxon>Ecdysozoa</taxon>
        <taxon>Arthropoda</taxon>
        <taxon>Hexapoda</taxon>
        <taxon>Insecta</taxon>
        <taxon>Pterygota</taxon>
        <taxon>Neoptera</taxon>
        <taxon>Polyneoptera</taxon>
        <taxon>Phasmatodea</taxon>
        <taxon>Verophasmatodea</taxon>
        <taxon>Anareolatae</taxon>
        <taxon>Phasmatidae</taxon>
        <taxon>Eurycanthinae</taxon>
        <taxon>Dryococelus</taxon>
    </lineage>
</organism>
<evidence type="ECO:0000313" key="2">
    <source>
        <dbReference type="EMBL" id="KAJ8880304.1"/>
    </source>
</evidence>
<reference evidence="2 3" key="1">
    <citation type="submission" date="2023-02" db="EMBL/GenBank/DDBJ databases">
        <title>LHISI_Scaffold_Assembly.</title>
        <authorList>
            <person name="Stuart O.P."/>
            <person name="Cleave R."/>
            <person name="Magrath M.J.L."/>
            <person name="Mikheyev A.S."/>
        </authorList>
    </citation>
    <scope>NUCLEOTIDE SEQUENCE [LARGE SCALE GENOMIC DNA]</scope>
    <source>
        <strain evidence="2">Daus_M_001</strain>
        <tissue evidence="2">Leg muscle</tissue>
    </source>
</reference>
<name>A0ABQ9H7Q7_9NEOP</name>
<evidence type="ECO:0000256" key="1">
    <source>
        <dbReference type="SAM" id="MobiDB-lite"/>
    </source>
</evidence>
<dbReference type="EMBL" id="JARBHB010000006">
    <property type="protein sequence ID" value="KAJ8880304.1"/>
    <property type="molecule type" value="Genomic_DNA"/>
</dbReference>
<accession>A0ABQ9H7Q7</accession>
<protein>
    <submittedName>
        <fullName evidence="2">Uncharacterized protein</fullName>
    </submittedName>
</protein>
<proteinExistence type="predicted"/>
<keyword evidence="3" id="KW-1185">Reference proteome</keyword>
<evidence type="ECO:0000313" key="3">
    <source>
        <dbReference type="Proteomes" id="UP001159363"/>
    </source>
</evidence>
<sequence>MSYPVPPKPQPRSSPKEDMSHLRHPFFSVTVSPGPRLLTTLGVHIDSTLTWHQHIQTSTSKSKTVLRILRPLLTTLCANPEHTLIHLWRAFILPLLLYASTNRAYVHPSTYRPLSPGCNEDLRIILGRPRDTPVKLLYRLGTVVPPAHLIRRHVEKFYCKVRNYPNQVISSIASYNPGILHPHRRLLDFLAILLPPEPPSSNN</sequence>